<evidence type="ECO:0000256" key="2">
    <source>
        <dbReference type="SAM" id="Phobius"/>
    </source>
</evidence>
<evidence type="ECO:0000313" key="4">
    <source>
        <dbReference type="Proteomes" id="UP001358417"/>
    </source>
</evidence>
<comment type="caution">
    <text evidence="3">The sequence shown here is derived from an EMBL/GenBank/DDBJ whole genome shotgun (WGS) entry which is preliminary data.</text>
</comment>
<feature type="region of interest" description="Disordered" evidence="1">
    <location>
        <begin position="425"/>
        <end position="445"/>
    </location>
</feature>
<dbReference type="EMBL" id="JAVRRD010000042">
    <property type="protein sequence ID" value="KAK5044831.1"/>
    <property type="molecule type" value="Genomic_DNA"/>
</dbReference>
<evidence type="ECO:0000313" key="3">
    <source>
        <dbReference type="EMBL" id="KAK5044831.1"/>
    </source>
</evidence>
<sequence>MPYFAIESGAFLESRQNEHSGKQLPSFEAMSARSKIEALRFHYMSELAKEYGPESKVREQTNTIQLPQTLDQSHFAADQPLLEQDMDQVLYRYTVKREKAKAKLLMVNQLWLWKIDNLVVTAFPEPWTDNIESTLRHNLGDAYIILREGRIPRQGDEGMDPEDFVSHIIRQCTTISGQPGYGGLGETETWATIFSKSISEHGALETRRYKEFVDYVHDISNNNSNPGQSSALYDIYQETDGLRQVRDVRDELKMIRAVWENQKAVEDKLAWKYAYPLLSPPDWFASNVLDFTRLDEEAQGVEKRFNQLLDLKQQEASLSLAREADRRDRDAERRDRENEKQSQLLFAFTVITVIFTPLNFVAAFMAIPTRQFPHQGDNVSWNWWQTFVGMLIAEIVSVPTIWFAVQSTQLQELFRAIWANHGNAEARPAEEDEGLQPSKPDSSLV</sequence>
<dbReference type="Proteomes" id="UP001358417">
    <property type="component" value="Unassembled WGS sequence"/>
</dbReference>
<dbReference type="Gene3D" id="1.20.58.340">
    <property type="entry name" value="Magnesium transport protein CorA, transmembrane region"/>
    <property type="match status" value="1"/>
</dbReference>
<reference evidence="3 4" key="1">
    <citation type="submission" date="2023-08" db="EMBL/GenBank/DDBJ databases">
        <title>Black Yeasts Isolated from many extreme environments.</title>
        <authorList>
            <person name="Coleine C."/>
            <person name="Stajich J.E."/>
            <person name="Selbmann L."/>
        </authorList>
    </citation>
    <scope>NUCLEOTIDE SEQUENCE [LARGE SCALE GENOMIC DNA]</scope>
    <source>
        <strain evidence="3 4">CCFEE 5792</strain>
    </source>
</reference>
<accession>A0AAV9MTA3</accession>
<evidence type="ECO:0000256" key="1">
    <source>
        <dbReference type="SAM" id="MobiDB-lite"/>
    </source>
</evidence>
<keyword evidence="2" id="KW-0812">Transmembrane</keyword>
<proteinExistence type="predicted"/>
<organism evidence="3 4">
    <name type="scientific">Exophiala bonariae</name>
    <dbReference type="NCBI Taxonomy" id="1690606"/>
    <lineage>
        <taxon>Eukaryota</taxon>
        <taxon>Fungi</taxon>
        <taxon>Dikarya</taxon>
        <taxon>Ascomycota</taxon>
        <taxon>Pezizomycotina</taxon>
        <taxon>Eurotiomycetes</taxon>
        <taxon>Chaetothyriomycetidae</taxon>
        <taxon>Chaetothyriales</taxon>
        <taxon>Herpotrichiellaceae</taxon>
        <taxon>Exophiala</taxon>
    </lineage>
</organism>
<dbReference type="GeneID" id="89978527"/>
<keyword evidence="2" id="KW-1133">Transmembrane helix</keyword>
<dbReference type="AlphaFoldDB" id="A0AAV9MTA3"/>
<dbReference type="InterPro" id="IPR050829">
    <property type="entry name" value="CorA_MIT"/>
</dbReference>
<gene>
    <name evidence="3" type="ORF">LTR84_010369</name>
</gene>
<feature type="transmembrane region" description="Helical" evidence="2">
    <location>
        <begin position="344"/>
        <end position="367"/>
    </location>
</feature>
<dbReference type="PANTHER" id="PTHR47685:SF1">
    <property type="entry name" value="MAGNESIUM TRANSPORT PROTEIN CORA"/>
    <property type="match status" value="1"/>
</dbReference>
<dbReference type="PANTHER" id="PTHR47685">
    <property type="entry name" value="MAGNESIUM TRANSPORT PROTEIN CORA"/>
    <property type="match status" value="1"/>
</dbReference>
<keyword evidence="4" id="KW-1185">Reference proteome</keyword>
<dbReference type="RefSeq" id="XP_064700481.1">
    <property type="nucleotide sequence ID" value="XM_064853906.1"/>
</dbReference>
<keyword evidence="2" id="KW-0472">Membrane</keyword>
<protein>
    <submittedName>
        <fullName evidence="3">Uncharacterized protein</fullName>
    </submittedName>
</protein>
<feature type="transmembrane region" description="Helical" evidence="2">
    <location>
        <begin position="387"/>
        <end position="405"/>
    </location>
</feature>
<name>A0AAV9MTA3_9EURO</name>